<feature type="compositionally biased region" description="Basic and acidic residues" evidence="1">
    <location>
        <begin position="69"/>
        <end position="82"/>
    </location>
</feature>
<keyword evidence="2" id="KW-0732">Signal</keyword>
<evidence type="ECO:0000259" key="3">
    <source>
        <dbReference type="PROSITE" id="PS50835"/>
    </source>
</evidence>
<feature type="domain" description="Ig-like" evidence="3">
    <location>
        <begin position="85"/>
        <end position="172"/>
    </location>
</feature>
<reference evidence="4" key="1">
    <citation type="journal article" date="2017" name="Nat. Commun.">
        <title>Complete fusion of a transposon and herpesvirus created the Teratorn mobile element in medaka fish.</title>
        <authorList>
            <person name="Inoue Y."/>
            <person name="Saga T."/>
            <person name="Aikawa T."/>
            <person name="Kumagai M."/>
            <person name="Shimada A."/>
            <person name="Kawaguchi Y."/>
            <person name="Naruse K."/>
            <person name="Morishita S."/>
            <person name="Koga A."/>
            <person name="Takeda H."/>
        </authorList>
    </citation>
    <scope>NUCLEOTIDE SEQUENCE</scope>
</reference>
<gene>
    <name evidence="4" type="primary">ORF21</name>
</gene>
<dbReference type="PROSITE" id="PS50835">
    <property type="entry name" value="IG_LIKE"/>
    <property type="match status" value="1"/>
</dbReference>
<evidence type="ECO:0000256" key="1">
    <source>
        <dbReference type="SAM" id="MobiDB-lite"/>
    </source>
</evidence>
<name>A0A286P9S0_ORYLA</name>
<dbReference type="InterPro" id="IPR036179">
    <property type="entry name" value="Ig-like_dom_sf"/>
</dbReference>
<organism evidence="4">
    <name type="scientific">Oryzias latipes</name>
    <name type="common">Japanese rice fish</name>
    <name type="synonym">Japanese killifish</name>
    <dbReference type="NCBI Taxonomy" id="8090"/>
    <lineage>
        <taxon>Eukaryota</taxon>
        <taxon>Metazoa</taxon>
        <taxon>Chordata</taxon>
        <taxon>Craniata</taxon>
        <taxon>Vertebrata</taxon>
        <taxon>Euteleostomi</taxon>
        <taxon>Actinopterygii</taxon>
        <taxon>Neopterygii</taxon>
        <taxon>Teleostei</taxon>
        <taxon>Neoteleostei</taxon>
        <taxon>Acanthomorphata</taxon>
        <taxon>Ovalentaria</taxon>
        <taxon>Atherinomorphae</taxon>
        <taxon>Beloniformes</taxon>
        <taxon>Adrianichthyidae</taxon>
        <taxon>Oryziinae</taxon>
        <taxon>Oryzias</taxon>
    </lineage>
</organism>
<feature type="compositionally biased region" description="Basic and acidic residues" evidence="1">
    <location>
        <begin position="51"/>
        <end position="60"/>
    </location>
</feature>
<dbReference type="Gene3D" id="2.60.40.10">
    <property type="entry name" value="Immunoglobulins"/>
    <property type="match status" value="1"/>
</dbReference>
<evidence type="ECO:0000256" key="2">
    <source>
        <dbReference type="SAM" id="SignalP"/>
    </source>
</evidence>
<protein>
    <submittedName>
        <fullName evidence="4">HERV-H LTR-associated protein 2-like</fullName>
    </submittedName>
</protein>
<dbReference type="SUPFAM" id="SSF48726">
    <property type="entry name" value="Immunoglobulin"/>
    <property type="match status" value="1"/>
</dbReference>
<feature type="chain" id="PRO_5012245068" evidence="2">
    <location>
        <begin position="20"/>
        <end position="228"/>
    </location>
</feature>
<dbReference type="InterPro" id="IPR007110">
    <property type="entry name" value="Ig-like_dom"/>
</dbReference>
<dbReference type="InterPro" id="IPR013783">
    <property type="entry name" value="Ig-like_fold"/>
</dbReference>
<feature type="signal peptide" evidence="2">
    <location>
        <begin position="1"/>
        <end position="19"/>
    </location>
</feature>
<sequence>MTGLPFLPWLLLTVARTQSVEVSEEVVYYDIYYDPDYAFNYSYEGINPEPDLTRPTERPPSRWTLDDTQATHERDNDATRDAEAPVTEVHLEQVGDTAVCSSVGIYPEPELTWSTEPPSGRNLSATTAVWRTSQLLYDIRSSLLLSPEDAGLVYVCTVVSGESSKKATVKVKRGECLLRRTVCHDIHRCHGSDCLHGSLDLENAKWKQETSSRLGVGLFTMCLSASAP</sequence>
<proteinExistence type="predicted"/>
<dbReference type="EMBL" id="LC199500">
    <property type="protein sequence ID" value="BBA49181.1"/>
    <property type="molecule type" value="Genomic_DNA"/>
</dbReference>
<accession>A0A286P9S0</accession>
<dbReference type="AlphaFoldDB" id="A0A286P9S0"/>
<feature type="region of interest" description="Disordered" evidence="1">
    <location>
        <begin position="48"/>
        <end position="82"/>
    </location>
</feature>
<evidence type="ECO:0000313" key="4">
    <source>
        <dbReference type="EMBL" id="BBA49181.1"/>
    </source>
</evidence>